<proteinExistence type="predicted"/>
<dbReference type="InterPro" id="IPR036291">
    <property type="entry name" value="NAD(P)-bd_dom_sf"/>
</dbReference>
<dbReference type="GO" id="GO:0042732">
    <property type="term" value="P:D-xylose metabolic process"/>
    <property type="evidence" value="ECO:0000318"/>
    <property type="project" value="GO_Central"/>
</dbReference>
<reference evidence="7 8" key="1">
    <citation type="journal article" date="2014" name="Nat. Genet.">
        <title>Genome sequence of the hot pepper provides insights into the evolution of pungency in Capsicum species.</title>
        <authorList>
            <person name="Kim S."/>
            <person name="Park M."/>
            <person name="Yeom S.I."/>
            <person name="Kim Y.M."/>
            <person name="Lee J.M."/>
            <person name="Lee H.A."/>
            <person name="Seo E."/>
            <person name="Choi J."/>
            <person name="Cheong K."/>
            <person name="Kim K.T."/>
            <person name="Jung K."/>
            <person name="Lee G.W."/>
            <person name="Oh S.K."/>
            <person name="Bae C."/>
            <person name="Kim S.B."/>
            <person name="Lee H.Y."/>
            <person name="Kim S.Y."/>
            <person name="Kim M.S."/>
            <person name="Kang B.C."/>
            <person name="Jo Y.D."/>
            <person name="Yang H.B."/>
            <person name="Jeong H.J."/>
            <person name="Kang W.H."/>
            <person name="Kwon J.K."/>
            <person name="Shin C."/>
            <person name="Lim J.Y."/>
            <person name="Park J.H."/>
            <person name="Huh J.H."/>
            <person name="Kim J.S."/>
            <person name="Kim B.D."/>
            <person name="Cohen O."/>
            <person name="Paran I."/>
            <person name="Suh M.C."/>
            <person name="Lee S.B."/>
            <person name="Kim Y.K."/>
            <person name="Shin Y."/>
            <person name="Noh S.J."/>
            <person name="Park J."/>
            <person name="Seo Y.S."/>
            <person name="Kwon S.Y."/>
            <person name="Kim H.A."/>
            <person name="Park J.M."/>
            <person name="Kim H.J."/>
            <person name="Choi S.B."/>
            <person name="Bosland P.W."/>
            <person name="Reeves G."/>
            <person name="Jo S.H."/>
            <person name="Lee B.W."/>
            <person name="Cho H.T."/>
            <person name="Choi H.S."/>
            <person name="Lee M.S."/>
            <person name="Yu Y."/>
            <person name="Do Choi Y."/>
            <person name="Park B.S."/>
            <person name="van Deynze A."/>
            <person name="Ashrafi H."/>
            <person name="Hill T."/>
            <person name="Kim W.T."/>
            <person name="Pai H.S."/>
            <person name="Ahn H.K."/>
            <person name="Yeam I."/>
            <person name="Giovannoni J.J."/>
            <person name="Rose J.K."/>
            <person name="Sorensen I."/>
            <person name="Lee S.J."/>
            <person name="Kim R.W."/>
            <person name="Choi I.Y."/>
            <person name="Choi B.S."/>
            <person name="Lim J.S."/>
            <person name="Lee Y.H."/>
            <person name="Choi D."/>
        </authorList>
    </citation>
    <scope>NUCLEOTIDE SEQUENCE [LARGE SCALE GENOMIC DNA]</scope>
    <source>
        <strain evidence="8">cv. CM334</strain>
    </source>
</reference>
<dbReference type="Pfam" id="PF01370">
    <property type="entry name" value="Epimerase"/>
    <property type="match status" value="1"/>
</dbReference>
<evidence type="ECO:0000256" key="5">
    <source>
        <dbReference type="SAM" id="Phobius"/>
    </source>
</evidence>
<dbReference type="Proteomes" id="UP000222542">
    <property type="component" value="Unassembled WGS sequence"/>
</dbReference>
<reference evidence="7 8" key="2">
    <citation type="journal article" date="2017" name="Genome Biol.">
        <title>New reference genome sequences of hot pepper reveal the massive evolution of plant disease-resistance genes by retroduplication.</title>
        <authorList>
            <person name="Kim S."/>
            <person name="Park J."/>
            <person name="Yeom S.I."/>
            <person name="Kim Y.M."/>
            <person name="Seo E."/>
            <person name="Kim K.T."/>
            <person name="Kim M.S."/>
            <person name="Lee J.M."/>
            <person name="Cheong K."/>
            <person name="Shin H.S."/>
            <person name="Kim S.B."/>
            <person name="Han K."/>
            <person name="Lee J."/>
            <person name="Park M."/>
            <person name="Lee H.A."/>
            <person name="Lee H.Y."/>
            <person name="Lee Y."/>
            <person name="Oh S."/>
            <person name="Lee J.H."/>
            <person name="Choi E."/>
            <person name="Choi E."/>
            <person name="Lee S.E."/>
            <person name="Jeon J."/>
            <person name="Kim H."/>
            <person name="Choi G."/>
            <person name="Song H."/>
            <person name="Lee J."/>
            <person name="Lee S.C."/>
            <person name="Kwon J.K."/>
            <person name="Lee H.Y."/>
            <person name="Koo N."/>
            <person name="Hong Y."/>
            <person name="Kim R.W."/>
            <person name="Kang W.H."/>
            <person name="Huh J.H."/>
            <person name="Kang B.C."/>
            <person name="Yang T.J."/>
            <person name="Lee Y.H."/>
            <person name="Bennetzen J.L."/>
            <person name="Choi D."/>
        </authorList>
    </citation>
    <scope>NUCLEOTIDE SEQUENCE [LARGE SCALE GENOMIC DNA]</scope>
    <source>
        <strain evidence="8">cv. CM334</strain>
    </source>
</reference>
<dbReference type="PANTHER" id="PTHR43078">
    <property type="entry name" value="UDP-GLUCURONIC ACID DECARBOXYLASE-RELATED"/>
    <property type="match status" value="1"/>
</dbReference>
<dbReference type="Gramene" id="PHT81427">
    <property type="protein sequence ID" value="PHT81427"/>
    <property type="gene ID" value="T459_14442"/>
</dbReference>
<gene>
    <name evidence="7" type="ORF">T459_14442</name>
</gene>
<keyword evidence="5" id="KW-1133">Transmembrane helix</keyword>
<dbReference type="GO" id="GO:0005737">
    <property type="term" value="C:cytoplasm"/>
    <property type="evidence" value="ECO:0000318"/>
    <property type="project" value="GO_Central"/>
</dbReference>
<keyword evidence="5" id="KW-0812">Transmembrane</keyword>
<keyword evidence="4" id="KW-0456">Lyase</keyword>
<dbReference type="GO" id="GO:0070403">
    <property type="term" value="F:NAD+ binding"/>
    <property type="evidence" value="ECO:0000318"/>
    <property type="project" value="GO_Central"/>
</dbReference>
<feature type="transmembrane region" description="Helical" evidence="5">
    <location>
        <begin position="6"/>
        <end position="23"/>
    </location>
</feature>
<protein>
    <recommendedName>
        <fullName evidence="6">NAD-dependent epimerase/dehydratase domain-containing protein</fullName>
    </recommendedName>
</protein>
<dbReference type="PANTHER" id="PTHR43078:SF7">
    <property type="entry name" value="UDP-GLUCURONATE DECARBOXYLASE"/>
    <property type="match status" value="1"/>
</dbReference>
<dbReference type="AlphaFoldDB" id="A0A2G2ZHE3"/>
<keyword evidence="3" id="KW-0520">NAD</keyword>
<comment type="cofactor">
    <cofactor evidence="1">
        <name>NAD(+)</name>
        <dbReference type="ChEBI" id="CHEBI:57540"/>
    </cofactor>
</comment>
<evidence type="ECO:0000259" key="6">
    <source>
        <dbReference type="Pfam" id="PF01370"/>
    </source>
</evidence>
<keyword evidence="8" id="KW-1185">Reference proteome</keyword>
<dbReference type="InterPro" id="IPR044516">
    <property type="entry name" value="UXS-like"/>
</dbReference>
<dbReference type="InterPro" id="IPR001509">
    <property type="entry name" value="Epimerase_deHydtase"/>
</dbReference>
<accession>A0A2G2ZHE3</accession>
<feature type="domain" description="NAD-dependent epimerase/dehydratase" evidence="6">
    <location>
        <begin position="21"/>
        <end position="108"/>
    </location>
</feature>
<comment type="caution">
    <text evidence="7">The sequence shown here is derived from an EMBL/GenBank/DDBJ whole genome shotgun (WGS) entry which is preliminary data.</text>
</comment>
<organism evidence="7 8">
    <name type="scientific">Capsicum annuum</name>
    <name type="common">Capsicum pepper</name>
    <dbReference type="NCBI Taxonomy" id="4072"/>
    <lineage>
        <taxon>Eukaryota</taxon>
        <taxon>Viridiplantae</taxon>
        <taxon>Streptophyta</taxon>
        <taxon>Embryophyta</taxon>
        <taxon>Tracheophyta</taxon>
        <taxon>Spermatophyta</taxon>
        <taxon>Magnoliopsida</taxon>
        <taxon>eudicotyledons</taxon>
        <taxon>Gunneridae</taxon>
        <taxon>Pentapetalae</taxon>
        <taxon>asterids</taxon>
        <taxon>lamiids</taxon>
        <taxon>Solanales</taxon>
        <taxon>Solanaceae</taxon>
        <taxon>Solanoideae</taxon>
        <taxon>Capsiceae</taxon>
        <taxon>Capsicum</taxon>
    </lineage>
</organism>
<evidence type="ECO:0000313" key="8">
    <source>
        <dbReference type="Proteomes" id="UP000222542"/>
    </source>
</evidence>
<name>A0A2G2ZHE3_CAPAN</name>
<evidence type="ECO:0000256" key="2">
    <source>
        <dbReference type="ARBA" id="ARBA00022793"/>
    </source>
</evidence>
<sequence>MVNFLWLVVFVDFLLAIWYLQTIKKNVIGSINMLGLAKRVRAKYESASTVNPLLHPQEESYWGNVNLIGVRSCYDEGKRAVETLMFGYHRQHGIKRDNTGPINIENPGEFIMLELAENVKKLINPDVQIIIVENTPYDPRQRKPEITKVKTLLGWEPTVKLYDGIPLLEDDFHVRLGIPKKN</sequence>
<dbReference type="GO" id="GO:0048040">
    <property type="term" value="F:UDP-glucuronate decarboxylase activity"/>
    <property type="evidence" value="ECO:0000318"/>
    <property type="project" value="GO_Central"/>
</dbReference>
<keyword evidence="5" id="KW-0472">Membrane</keyword>
<dbReference type="SUPFAM" id="SSF51735">
    <property type="entry name" value="NAD(P)-binding Rossmann-fold domains"/>
    <property type="match status" value="1"/>
</dbReference>
<dbReference type="EMBL" id="AYRZ02000005">
    <property type="protein sequence ID" value="PHT81427.1"/>
    <property type="molecule type" value="Genomic_DNA"/>
</dbReference>
<evidence type="ECO:0000313" key="7">
    <source>
        <dbReference type="EMBL" id="PHT81427.1"/>
    </source>
</evidence>
<dbReference type="STRING" id="4072.A0A2G2ZHE3"/>
<keyword evidence="2" id="KW-0210">Decarboxylase</keyword>
<evidence type="ECO:0000256" key="4">
    <source>
        <dbReference type="ARBA" id="ARBA00023239"/>
    </source>
</evidence>
<evidence type="ECO:0000256" key="1">
    <source>
        <dbReference type="ARBA" id="ARBA00001911"/>
    </source>
</evidence>
<evidence type="ECO:0000256" key="3">
    <source>
        <dbReference type="ARBA" id="ARBA00023027"/>
    </source>
</evidence>
<dbReference type="Gene3D" id="3.40.50.720">
    <property type="entry name" value="NAD(P)-binding Rossmann-like Domain"/>
    <property type="match status" value="2"/>
</dbReference>